<dbReference type="EMBL" id="BJYF01000007">
    <property type="protein sequence ID" value="GEN59667.1"/>
    <property type="molecule type" value="Genomic_DNA"/>
</dbReference>
<evidence type="ECO:0000256" key="1">
    <source>
        <dbReference type="ARBA" id="ARBA00006738"/>
    </source>
</evidence>
<dbReference type="AlphaFoldDB" id="A0A511X9P0"/>
<dbReference type="SUPFAM" id="SSF52980">
    <property type="entry name" value="Restriction endonuclease-like"/>
    <property type="match status" value="1"/>
</dbReference>
<dbReference type="OrthoDB" id="9812968at2"/>
<dbReference type="Proteomes" id="UP000321635">
    <property type="component" value="Unassembled WGS sequence"/>
</dbReference>
<dbReference type="InterPro" id="IPR011856">
    <property type="entry name" value="tRNA_endonuc-like_dom_sf"/>
</dbReference>
<dbReference type="HAMAP" id="MF_00048">
    <property type="entry name" value="UPF0102"/>
    <property type="match status" value="1"/>
</dbReference>
<name>A0A511X9P0_9PROT</name>
<dbReference type="PANTHER" id="PTHR34039:SF1">
    <property type="entry name" value="UPF0102 PROTEIN YRAN"/>
    <property type="match status" value="1"/>
</dbReference>
<organism evidence="3 4">
    <name type="scientific">Acetobacter nitrogenifigens DSM 23921 = NBRC 105050</name>
    <dbReference type="NCBI Taxonomy" id="1120919"/>
    <lineage>
        <taxon>Bacteria</taxon>
        <taxon>Pseudomonadati</taxon>
        <taxon>Pseudomonadota</taxon>
        <taxon>Alphaproteobacteria</taxon>
        <taxon>Acetobacterales</taxon>
        <taxon>Acetobacteraceae</taxon>
        <taxon>Acetobacter</taxon>
    </lineage>
</organism>
<sequence length="132" mass="14718">MQKPTKTQLKQSVARRGERSYRIGLSAEAQAETLLTSEGWEILLRRARTARGEIDLVISREGKLAFVEVKARASLAVAAMSVTSRQQARIMGAAEALLASHPHWRYEEISFDVIVIDGHGRAAHIHDAFRLQ</sequence>
<proteinExistence type="inferred from homology"/>
<protein>
    <recommendedName>
        <fullName evidence="2">UPF0102 protein ANI02nite_15510</fullName>
    </recommendedName>
</protein>
<comment type="similarity">
    <text evidence="1 2">Belongs to the UPF0102 family.</text>
</comment>
<accession>A0A511X9P0</accession>
<evidence type="ECO:0000313" key="3">
    <source>
        <dbReference type="EMBL" id="GEN59667.1"/>
    </source>
</evidence>
<gene>
    <name evidence="3" type="ORF">ANI02nite_15510</name>
</gene>
<keyword evidence="4" id="KW-1185">Reference proteome</keyword>
<dbReference type="GO" id="GO:0003676">
    <property type="term" value="F:nucleic acid binding"/>
    <property type="evidence" value="ECO:0007669"/>
    <property type="project" value="InterPro"/>
</dbReference>
<evidence type="ECO:0000313" key="4">
    <source>
        <dbReference type="Proteomes" id="UP000321635"/>
    </source>
</evidence>
<reference evidence="3 4" key="1">
    <citation type="submission" date="2019-07" db="EMBL/GenBank/DDBJ databases">
        <title>Whole genome shotgun sequence of Acetobacter nitrogenifigens NBRC 105050.</title>
        <authorList>
            <person name="Hosoyama A."/>
            <person name="Uohara A."/>
            <person name="Ohji S."/>
            <person name="Ichikawa N."/>
        </authorList>
    </citation>
    <scope>NUCLEOTIDE SEQUENCE [LARGE SCALE GENOMIC DNA]</scope>
    <source>
        <strain evidence="3 4">NBRC 105050</strain>
    </source>
</reference>
<dbReference type="PANTHER" id="PTHR34039">
    <property type="entry name" value="UPF0102 PROTEIN YRAN"/>
    <property type="match status" value="1"/>
</dbReference>
<dbReference type="InterPro" id="IPR011335">
    <property type="entry name" value="Restrct_endonuc-II-like"/>
</dbReference>
<dbReference type="RefSeq" id="WP_051292027.1">
    <property type="nucleotide sequence ID" value="NZ_AUBI01000003.1"/>
</dbReference>
<dbReference type="Pfam" id="PF02021">
    <property type="entry name" value="UPF0102"/>
    <property type="match status" value="1"/>
</dbReference>
<dbReference type="STRING" id="1120919.GCA_000429165_01277"/>
<dbReference type="Gene3D" id="3.40.1350.10">
    <property type="match status" value="1"/>
</dbReference>
<evidence type="ECO:0000256" key="2">
    <source>
        <dbReference type="HAMAP-Rule" id="MF_00048"/>
    </source>
</evidence>
<comment type="caution">
    <text evidence="3">The sequence shown here is derived from an EMBL/GenBank/DDBJ whole genome shotgun (WGS) entry which is preliminary data.</text>
</comment>
<dbReference type="InterPro" id="IPR003509">
    <property type="entry name" value="UPF0102_YraN-like"/>
</dbReference>